<protein>
    <submittedName>
        <fullName evidence="2">Uncharacterized protein</fullName>
    </submittedName>
</protein>
<sequence>MAIFFQRHECQEQASENAAALQITLKREPVTPPGDGLFCFHLDPFDPIGLGQIAIEACITIIVGCFMFLSFAAIMIAAIMS</sequence>
<keyword evidence="1" id="KW-0472">Membrane</keyword>
<evidence type="ECO:0000256" key="1">
    <source>
        <dbReference type="SAM" id="Phobius"/>
    </source>
</evidence>
<organism evidence="2 3">
    <name type="scientific">Agrobacterium genomosp. 2 str. CFBP 5494</name>
    <dbReference type="NCBI Taxonomy" id="1183436"/>
    <lineage>
        <taxon>Bacteria</taxon>
        <taxon>Pseudomonadati</taxon>
        <taxon>Pseudomonadota</taxon>
        <taxon>Alphaproteobacteria</taxon>
        <taxon>Hyphomicrobiales</taxon>
        <taxon>Rhizobiaceae</taxon>
        <taxon>Rhizobium/Agrobacterium group</taxon>
        <taxon>Agrobacterium</taxon>
        <taxon>Agrobacterium tumefaciens complex</taxon>
    </lineage>
</organism>
<name>A0A9W5F807_9HYPH</name>
<feature type="transmembrane region" description="Helical" evidence="1">
    <location>
        <begin position="53"/>
        <end position="79"/>
    </location>
</feature>
<keyword evidence="1" id="KW-0812">Transmembrane</keyword>
<dbReference type="AlphaFoldDB" id="A0A9W5F807"/>
<comment type="caution">
    <text evidence="2">The sequence shown here is derived from an EMBL/GenBank/DDBJ whole genome shotgun (WGS) entry which is preliminary data.</text>
</comment>
<evidence type="ECO:0000313" key="2">
    <source>
        <dbReference type="EMBL" id="CUX02886.1"/>
    </source>
</evidence>
<proteinExistence type="predicted"/>
<dbReference type="RefSeq" id="WP_137040252.1">
    <property type="nucleotide sequence ID" value="NZ_LT009720.1"/>
</dbReference>
<dbReference type="Proteomes" id="UP000191933">
    <property type="component" value="Unassembled WGS sequence"/>
</dbReference>
<keyword evidence="3" id="KW-1185">Reference proteome</keyword>
<dbReference type="EMBL" id="FBVY01000044">
    <property type="protein sequence ID" value="CUX02886.1"/>
    <property type="molecule type" value="Genomic_DNA"/>
</dbReference>
<evidence type="ECO:0000313" key="3">
    <source>
        <dbReference type="Proteomes" id="UP000191933"/>
    </source>
</evidence>
<reference evidence="2 3" key="1">
    <citation type="submission" date="2016-01" db="EMBL/GenBank/DDBJ databases">
        <authorList>
            <person name="Regsiter A."/>
            <person name="william w."/>
        </authorList>
    </citation>
    <scope>NUCLEOTIDE SEQUENCE [LARGE SCALE GENOMIC DNA]</scope>
    <source>
        <strain evidence="2 3">CFBP 5494</strain>
    </source>
</reference>
<keyword evidence="1" id="KW-1133">Transmembrane helix</keyword>
<gene>
    <name evidence="2" type="ORF">AGR2A_pa60169</name>
</gene>
<accession>A0A9W5F807</accession>